<comment type="subcellular location">
    <subcellularLocation>
        <location evidence="1 13">Cytoplasm</location>
        <location evidence="1 13">Cytoskeleton</location>
        <location evidence="1 13">Spindle</location>
    </subcellularLocation>
    <subcellularLocation>
        <location evidence="13">Cytoplasm</location>
        <location evidence="13">Cytoskeleton</location>
    </subcellularLocation>
    <subcellularLocation>
        <location evidence="13">Cell junction</location>
        <location evidence="13">Gap junction</location>
    </subcellularLocation>
</comment>
<comment type="subunit">
    <text evidence="3 13">May interact with both microtubules and actin cytoskeleton.</text>
</comment>
<keyword evidence="8 13" id="KW-0965">Cell junction</keyword>
<evidence type="ECO:0000313" key="17">
    <source>
        <dbReference type="EMBL" id="KAJ8288660.1"/>
    </source>
</evidence>
<accession>A0A9Q1I977</accession>
<gene>
    <name evidence="17" type="ORF">COCON_G00013190</name>
</gene>
<evidence type="ECO:0000256" key="8">
    <source>
        <dbReference type="ARBA" id="ARBA00022949"/>
    </source>
</evidence>
<keyword evidence="18" id="KW-1185">Reference proteome</keyword>
<proteinExistence type="inferred from homology"/>
<dbReference type="GO" id="GO:0005737">
    <property type="term" value="C:cytoplasm"/>
    <property type="evidence" value="ECO:0007669"/>
    <property type="project" value="UniProtKB-UniRule"/>
</dbReference>
<comment type="similarity">
    <text evidence="2 13">Belongs to the cytospin-A family.</text>
</comment>
<dbReference type="InterPro" id="IPR036872">
    <property type="entry name" value="CH_dom_sf"/>
</dbReference>
<evidence type="ECO:0000256" key="9">
    <source>
        <dbReference type="ARBA" id="ARBA00023054"/>
    </source>
</evidence>
<evidence type="ECO:0000256" key="6">
    <source>
        <dbReference type="ARBA" id="ARBA00022618"/>
    </source>
</evidence>
<feature type="compositionally biased region" description="Polar residues" evidence="15">
    <location>
        <begin position="18"/>
        <end position="27"/>
    </location>
</feature>
<dbReference type="PANTHER" id="PTHR23167">
    <property type="entry name" value="CALPONIN HOMOLOGY DOMAIN-CONTAINING PROTEIN DDB_G0272472-RELATED"/>
    <property type="match status" value="1"/>
</dbReference>
<organism evidence="17 18">
    <name type="scientific">Conger conger</name>
    <name type="common">Conger eel</name>
    <name type="synonym">Muraena conger</name>
    <dbReference type="NCBI Taxonomy" id="82655"/>
    <lineage>
        <taxon>Eukaryota</taxon>
        <taxon>Metazoa</taxon>
        <taxon>Chordata</taxon>
        <taxon>Craniata</taxon>
        <taxon>Vertebrata</taxon>
        <taxon>Euteleostomi</taxon>
        <taxon>Actinopterygii</taxon>
        <taxon>Neopterygii</taxon>
        <taxon>Teleostei</taxon>
        <taxon>Anguilliformes</taxon>
        <taxon>Congridae</taxon>
        <taxon>Conger</taxon>
    </lineage>
</organism>
<keyword evidence="6 13" id="KW-0132">Cell division</keyword>
<evidence type="ECO:0000256" key="12">
    <source>
        <dbReference type="ARBA" id="ARBA00025131"/>
    </source>
</evidence>
<dbReference type="PROSITE" id="PS50021">
    <property type="entry name" value="CH"/>
    <property type="match status" value="1"/>
</dbReference>
<dbReference type="AlphaFoldDB" id="A0A9Q1I977"/>
<protein>
    <recommendedName>
        <fullName evidence="4 13">Cytospin-A</fullName>
    </recommendedName>
</protein>
<keyword evidence="10 13" id="KW-0206">Cytoskeleton</keyword>
<evidence type="ECO:0000256" key="11">
    <source>
        <dbReference type="ARBA" id="ARBA00023306"/>
    </source>
</evidence>
<dbReference type="FunFam" id="1.10.418.10:FF:000020">
    <property type="entry name" value="Cytospin-A isoform 1"/>
    <property type="match status" value="1"/>
</dbReference>
<keyword evidence="9 14" id="KW-0175">Coiled coil</keyword>
<dbReference type="GO" id="GO:0005921">
    <property type="term" value="C:gap junction"/>
    <property type="evidence" value="ECO:0007669"/>
    <property type="project" value="UniProtKB-SubCell"/>
</dbReference>
<feature type="domain" description="Calponin-homology (CH)" evidence="16">
    <location>
        <begin position="440"/>
        <end position="545"/>
    </location>
</feature>
<evidence type="ECO:0000256" key="7">
    <source>
        <dbReference type="ARBA" id="ARBA00022868"/>
    </source>
</evidence>
<feature type="compositionally biased region" description="Gly residues" evidence="15">
    <location>
        <begin position="272"/>
        <end position="282"/>
    </location>
</feature>
<dbReference type="GO" id="GO:0051301">
    <property type="term" value="P:cell division"/>
    <property type="evidence" value="ECO:0007669"/>
    <property type="project" value="UniProtKB-UniRule"/>
</dbReference>
<name>A0A9Q1I977_CONCO</name>
<keyword evidence="7 13" id="KW-0303">Gap junction</keyword>
<evidence type="ECO:0000256" key="14">
    <source>
        <dbReference type="SAM" id="Coils"/>
    </source>
</evidence>
<evidence type="ECO:0000256" key="2">
    <source>
        <dbReference type="ARBA" id="ARBA00009452"/>
    </source>
</evidence>
<evidence type="ECO:0000256" key="10">
    <source>
        <dbReference type="ARBA" id="ARBA00023212"/>
    </source>
</evidence>
<dbReference type="Proteomes" id="UP001152803">
    <property type="component" value="Unassembled WGS sequence"/>
</dbReference>
<evidence type="ECO:0000256" key="3">
    <source>
        <dbReference type="ARBA" id="ARBA00011235"/>
    </source>
</evidence>
<dbReference type="Pfam" id="PF00307">
    <property type="entry name" value="CH"/>
    <property type="match status" value="1"/>
</dbReference>
<evidence type="ECO:0000256" key="4">
    <source>
        <dbReference type="ARBA" id="ARBA00015657"/>
    </source>
</evidence>
<keyword evidence="5 13" id="KW-0963">Cytoplasm</keyword>
<dbReference type="SUPFAM" id="SSF47576">
    <property type="entry name" value="Calponin-homology domain, CH-domain"/>
    <property type="match status" value="1"/>
</dbReference>
<comment type="function">
    <text evidence="12 13">Involved in cytokinesis and spindle organization. May play a role in actin cytoskeleton organization and microtubule stabilization and hence required for proper cell adhesion and migration.</text>
</comment>
<dbReference type="PANTHER" id="PTHR23167:SF18">
    <property type="entry name" value="CYTOSPIN-A"/>
    <property type="match status" value="1"/>
</dbReference>
<feature type="compositionally biased region" description="Basic and acidic residues" evidence="15">
    <location>
        <begin position="403"/>
        <end position="412"/>
    </location>
</feature>
<dbReference type="InterPro" id="IPR050540">
    <property type="entry name" value="F-actin_Monoox_Mical"/>
</dbReference>
<keyword evidence="11 13" id="KW-0131">Cell cycle</keyword>
<evidence type="ECO:0000256" key="13">
    <source>
        <dbReference type="RuleBase" id="RU367063"/>
    </source>
</evidence>
<feature type="region of interest" description="Disordered" evidence="15">
    <location>
        <begin position="370"/>
        <end position="425"/>
    </location>
</feature>
<dbReference type="GO" id="GO:0005819">
    <property type="term" value="C:spindle"/>
    <property type="evidence" value="ECO:0007669"/>
    <property type="project" value="UniProtKB-SubCell"/>
</dbReference>
<feature type="region of interest" description="Disordered" evidence="15">
    <location>
        <begin position="1"/>
        <end position="111"/>
    </location>
</feature>
<dbReference type="OrthoDB" id="21607at2759"/>
<dbReference type="EMBL" id="JAFJMO010000001">
    <property type="protein sequence ID" value="KAJ8288660.1"/>
    <property type="molecule type" value="Genomic_DNA"/>
</dbReference>
<dbReference type="InterPro" id="IPR001715">
    <property type="entry name" value="CH_dom"/>
</dbReference>
<comment type="caution">
    <text evidence="17">The sequence shown here is derived from an EMBL/GenBank/DDBJ whole genome shotgun (WGS) entry which is preliminary data.</text>
</comment>
<feature type="region of interest" description="Disordered" evidence="15">
    <location>
        <begin position="272"/>
        <end position="350"/>
    </location>
</feature>
<feature type="compositionally biased region" description="Polar residues" evidence="15">
    <location>
        <begin position="60"/>
        <end position="78"/>
    </location>
</feature>
<evidence type="ECO:0000256" key="1">
    <source>
        <dbReference type="ARBA" id="ARBA00004186"/>
    </source>
</evidence>
<evidence type="ECO:0000256" key="15">
    <source>
        <dbReference type="SAM" id="MobiDB-lite"/>
    </source>
</evidence>
<feature type="compositionally biased region" description="Low complexity" evidence="15">
    <location>
        <begin position="298"/>
        <end position="318"/>
    </location>
</feature>
<evidence type="ECO:0000259" key="16">
    <source>
        <dbReference type="PROSITE" id="PS50021"/>
    </source>
</evidence>
<reference evidence="17" key="1">
    <citation type="journal article" date="2023" name="Science">
        <title>Genome structures resolve the early diversification of teleost fishes.</title>
        <authorList>
            <person name="Parey E."/>
            <person name="Louis A."/>
            <person name="Montfort J."/>
            <person name="Bouchez O."/>
            <person name="Roques C."/>
            <person name="Iampietro C."/>
            <person name="Lluch J."/>
            <person name="Castinel A."/>
            <person name="Donnadieu C."/>
            <person name="Desvignes T."/>
            <person name="Floi Bucao C."/>
            <person name="Jouanno E."/>
            <person name="Wen M."/>
            <person name="Mejri S."/>
            <person name="Dirks R."/>
            <person name="Jansen H."/>
            <person name="Henkel C."/>
            <person name="Chen W.J."/>
            <person name="Zahm M."/>
            <person name="Cabau C."/>
            <person name="Klopp C."/>
            <person name="Thompson A.W."/>
            <person name="Robinson-Rechavi M."/>
            <person name="Braasch I."/>
            <person name="Lecointre G."/>
            <person name="Bobe J."/>
            <person name="Postlethwait J.H."/>
            <person name="Berthelot C."/>
            <person name="Roest Crollius H."/>
            <person name="Guiguen Y."/>
        </authorList>
    </citation>
    <scope>NUCLEOTIDE SEQUENCE</scope>
    <source>
        <strain evidence="17">Concon-B</strain>
    </source>
</reference>
<sequence length="546" mass="58627">MGNFGSKEVPAEDLFHSLPSSPITATFQGAPLPLASSPKKPDSLKLRSPRGSYKERNPHIPNSTFAVTSKNGAQPNQTGSDGDGSPGSPSSSGHCPISSPLSEPDQVDGGQKPLAAVRNRKEGGHEDTRGDVSALKRLLQECRTTLDLTPDDDENGAQGAADLLRCILVERGELVKEVQSLKETMKLERAEWLQFQSDLQVAVSVADRLHLEAQEELEKLQQAQEEKEQQLAAARQSQLRAERELEATRAELEETRRKLAAEVELKGLQGGARTGQVAGGGSAVAITTDGSDSREGSSGEAETSGGEGPVVEEPQVEGNGAAEASLQNTASEEKGRSSPSGTRAAEHTRGLSRLPLLSSISTVNGIFQPAATISPGSLSKNWSATRGKKADPALEGQESGSTGKREEVEPLKHNATPTDAPQKASRAQDGFNLLLRRHGGSKRNSLLRWCQSRTQSYKNIDITNFSSSWADGLAFCAVYHTYLPSVIPYSSLCPADRRENLGLAFRTGESVGITSSLTVDEVLRRGGPDWQRVLGYVESIYRHFEM</sequence>
<evidence type="ECO:0000256" key="5">
    <source>
        <dbReference type="ARBA" id="ARBA00022490"/>
    </source>
</evidence>
<dbReference type="SMART" id="SM00033">
    <property type="entry name" value="CH"/>
    <property type="match status" value="1"/>
</dbReference>
<feature type="compositionally biased region" description="Low complexity" evidence="15">
    <location>
        <begin position="86"/>
        <end position="102"/>
    </location>
</feature>
<evidence type="ECO:0000313" key="18">
    <source>
        <dbReference type="Proteomes" id="UP001152803"/>
    </source>
</evidence>
<dbReference type="Gene3D" id="1.10.418.10">
    <property type="entry name" value="Calponin-like domain"/>
    <property type="match status" value="1"/>
</dbReference>
<feature type="compositionally biased region" description="Polar residues" evidence="15">
    <location>
        <begin position="374"/>
        <end position="384"/>
    </location>
</feature>
<feature type="coiled-coil region" evidence="14">
    <location>
        <begin position="171"/>
        <end position="265"/>
    </location>
</feature>